<dbReference type="GO" id="GO:0009231">
    <property type="term" value="P:riboflavin biosynthetic process"/>
    <property type="evidence" value="ECO:0007669"/>
    <property type="project" value="InterPro"/>
</dbReference>
<dbReference type="InterPro" id="IPR050765">
    <property type="entry name" value="Riboflavin_Biosynth_HTPR"/>
</dbReference>
<accession>A0A1G1YSY0</accession>
<evidence type="ECO:0000313" key="2">
    <source>
        <dbReference type="EMBL" id="OGY55379.1"/>
    </source>
</evidence>
<dbReference type="InterPro" id="IPR002734">
    <property type="entry name" value="RibDG_C"/>
</dbReference>
<reference evidence="2 3" key="1">
    <citation type="journal article" date="2016" name="Nat. Commun.">
        <title>Thousands of microbial genomes shed light on interconnected biogeochemical processes in an aquifer system.</title>
        <authorList>
            <person name="Anantharaman K."/>
            <person name="Brown C.T."/>
            <person name="Hug L.A."/>
            <person name="Sharon I."/>
            <person name="Castelle C.J."/>
            <person name="Probst A.J."/>
            <person name="Thomas B.C."/>
            <person name="Singh A."/>
            <person name="Wilkins M.J."/>
            <person name="Karaoz U."/>
            <person name="Brodie E.L."/>
            <person name="Williams K.H."/>
            <person name="Hubbard S.S."/>
            <person name="Banfield J.F."/>
        </authorList>
    </citation>
    <scope>NUCLEOTIDE SEQUENCE [LARGE SCALE GENOMIC DNA]</scope>
</reference>
<organism evidence="2 3">
    <name type="scientific">Candidatus Buchananbacteria bacterium RIFCSPLOWO2_01_FULL_56_15</name>
    <dbReference type="NCBI Taxonomy" id="1797547"/>
    <lineage>
        <taxon>Bacteria</taxon>
        <taxon>Candidatus Buchananiibacteriota</taxon>
    </lineage>
</organism>
<evidence type="ECO:0000259" key="1">
    <source>
        <dbReference type="Pfam" id="PF01872"/>
    </source>
</evidence>
<dbReference type="AlphaFoldDB" id="A0A1G1YSY0"/>
<dbReference type="SUPFAM" id="SSF53597">
    <property type="entry name" value="Dihydrofolate reductase-like"/>
    <property type="match status" value="1"/>
</dbReference>
<dbReference type="InterPro" id="IPR024072">
    <property type="entry name" value="DHFR-like_dom_sf"/>
</dbReference>
<dbReference type="Proteomes" id="UP000178944">
    <property type="component" value="Unassembled WGS sequence"/>
</dbReference>
<dbReference type="Pfam" id="PF01872">
    <property type="entry name" value="RibD_C"/>
    <property type="match status" value="1"/>
</dbReference>
<proteinExistence type="predicted"/>
<sequence>MTRPTFFALAVMTLDGKIAKHSKHESSWSSKEDKTFLRKKLAGCDVIVVGKHTYDVSRKPLAKRNCIVLTRSVATTRRAGERCLYCNPRETDLKRLIQQLGYRTVCVLGGTQTYSLMLKLGLLDELFLTVEPLVFGTGLPLFDLAASPVPRFRLVSIKKLNRRGTLLLHYRAK</sequence>
<dbReference type="EMBL" id="MHIQ01000002">
    <property type="protein sequence ID" value="OGY55379.1"/>
    <property type="molecule type" value="Genomic_DNA"/>
</dbReference>
<feature type="domain" description="Bacterial bifunctional deaminase-reductase C-terminal" evidence="1">
    <location>
        <begin position="10"/>
        <end position="161"/>
    </location>
</feature>
<dbReference type="GO" id="GO:0008703">
    <property type="term" value="F:5-amino-6-(5-phosphoribosylamino)uracil reductase activity"/>
    <property type="evidence" value="ECO:0007669"/>
    <property type="project" value="InterPro"/>
</dbReference>
<protein>
    <recommendedName>
        <fullName evidence="1">Bacterial bifunctional deaminase-reductase C-terminal domain-containing protein</fullName>
    </recommendedName>
</protein>
<comment type="caution">
    <text evidence="2">The sequence shown here is derived from an EMBL/GenBank/DDBJ whole genome shotgun (WGS) entry which is preliminary data.</text>
</comment>
<evidence type="ECO:0000313" key="3">
    <source>
        <dbReference type="Proteomes" id="UP000178944"/>
    </source>
</evidence>
<dbReference type="PANTHER" id="PTHR38011:SF11">
    <property type="entry name" value="2,5-DIAMINO-6-RIBOSYLAMINO-4(3H)-PYRIMIDINONE 5'-PHOSPHATE REDUCTASE"/>
    <property type="match status" value="1"/>
</dbReference>
<gene>
    <name evidence="2" type="ORF">A2951_00870</name>
</gene>
<dbReference type="PANTHER" id="PTHR38011">
    <property type="entry name" value="DIHYDROFOLATE REDUCTASE FAMILY PROTEIN (AFU_ORTHOLOGUE AFUA_8G06820)"/>
    <property type="match status" value="1"/>
</dbReference>
<dbReference type="Gene3D" id="3.40.430.10">
    <property type="entry name" value="Dihydrofolate Reductase, subunit A"/>
    <property type="match status" value="1"/>
</dbReference>
<name>A0A1G1YSY0_9BACT</name>